<gene>
    <name evidence="1" type="ORF">PoMZ_12569</name>
</gene>
<evidence type="ECO:0000313" key="2">
    <source>
        <dbReference type="Proteomes" id="UP000294847"/>
    </source>
</evidence>
<name>A0A4P7NSZ6_PYROR</name>
<dbReference type="PANTHER" id="PTHR43941">
    <property type="entry name" value="STRUCTURAL MAINTENANCE OF CHROMOSOMES PROTEIN 2"/>
    <property type="match status" value="1"/>
</dbReference>
<dbReference type="EMBL" id="CP034210">
    <property type="protein sequence ID" value="QBZ65607.1"/>
    <property type="molecule type" value="Genomic_DNA"/>
</dbReference>
<sequence length="1750" mass="200263">MAESSRGQSSQDDTEPEDKVVVDVAEAMRDHAKRLGFDFDPDSDSDSDLVSPVSDFTDEDYKTAREECRKLDLQGDPADFYIERIAVPLKSLATREKRVAQRERRISRHHPKVEAKDWYKYQDDYLKRTSGGPDLESASIREENLDHVPKHLAVRRTAILKAERRLDRREWEAGKYEYIVFNSKKDPIDFLRKHDKLLTTKGKLEEKLSKASDLREEALAAVKELPVIQGQLEKAHAEMKSLDDMVAYENRRATDLEKQIHELQQKDKEMRQKIGQYRDRNAELQDTLRNEKYELEQEINYLESKLYPLQEEMPQKEQRIEALECQAKKDIERIKELTEYGDKTTKSLEETKKAEAESREKADLYRGIYGASDEAANFHAKEAEEAVAKEKEARDEAKLVDERYKTAKNRIGELDGQLAEALQKFKDADEEVKQVKAELQRKEQDLALVNHELQLVYREDRRVSVSTNVSGPARVATNLQDELDEAGWDQFSEPAQSPMLSPLRARLNELEEDIKSKTTEVADYKTKLEAKEAEVEKAYKELKEKATQINNLAQSVKELTADNDQLRASAEKGRKDHAAKSSEDEDKYAKLYYTYDSLKKDCFESCQKISALTDRMQDKVALIKKQLADSHCTLLEAAQERDEKTEEIARLTNHINMTRATSRQQYESLSRNFHLLHGHFKQMNRLSQARISEIAQLQEELAARPHPDQVARLQRAHDDMEELYENMKTSLDDSTNDNVLLRADRDRLEARVNALNRDVAGLTDERDQLANDLHDSTQQVASLRGERDQLAKDLEASAKSLGRVQDIRDQMAEDLEGKINEINSVKDARDQTEKDLKVSAKEIESLKDARNKQSNELAGLAEEIDNLTHERDRVTKELQDLRAANARHELWRADNGNAPRKLLEQGKELGETERKLTEALMNSTARNVEIQELRAEIDQRKADIQALEEQSESDKKQVAKLDSSSVDLESQLKAANHEAAKTSFKMTELKERIAELEEQLDAIKDTAKGEKSRAEDDFAKSKNRVAELEARIAELEDKLQISEQERSRLEDELTKSNDRAAELETKTAGLEEQLKQQDERIRDHRAKVDEATEIATKATNERLDAVNSLQDTNRKLQVARRQLFLHEERVASLKCDIYMAEGKHAKNLAEKQAENQAEIDELNGKIAEMRDEIARLEESQMDPDDLARFVDTMEGGFDDLEQAKEQAEEAVVARDEQIRDLESELETTKQIATDMGLQLYDMENEIKDLQGSRNKSDAANAEKLDLMTNIRTRLQQLLKKASDCQAAVEQKVANLDALLKESRDSATRAEQRLDALKDELKECGAKLLAEEAKTARQAVEITELEEGRAKDCEASLAKVKQLEAELRELRDEITTRTAKEKELEDLVKYREEEVKALEADKQQRDEQSQRILELQKSLANITDQQTQNGQASVVAAQELQTKLDETNAINDRLVKDLMALTDKAATWDVKEKDFMDLVQLQVQTVKALQDQLKQTTLQYRAIVRRSMGDAAIIQTLRADTSKVWSDLVDATRENARLRQQLKDLQGQERAEPPKAESLCYTCGRGCKCPIALPEASGFFDQWWLVLMAIWAFLEMMPKNTRIAFSYLLGLLGLPGRCWRPFASRAKFWYRKLSSPKGKTRAAGAPGDPDWDWPTVPAVPHAAMVYTIIFWAVVLAIFISSMSFWATSVERHLWLRANTDTRAYFNFGRREGAPGACLVPQPLPVDYRFVYEPTYGNFCEFVERQTGYALC</sequence>
<proteinExistence type="predicted"/>
<dbReference type="SUPFAM" id="SSF57997">
    <property type="entry name" value="Tropomyosin"/>
    <property type="match status" value="1"/>
</dbReference>
<dbReference type="Proteomes" id="UP000294847">
    <property type="component" value="Chromosome 7"/>
</dbReference>
<evidence type="ECO:0000313" key="1">
    <source>
        <dbReference type="EMBL" id="QBZ65607.1"/>
    </source>
</evidence>
<dbReference type="Gene3D" id="1.10.287.1490">
    <property type="match status" value="3"/>
</dbReference>
<organism evidence="1 2">
    <name type="scientific">Pyricularia oryzae</name>
    <name type="common">Rice blast fungus</name>
    <name type="synonym">Magnaporthe oryzae</name>
    <dbReference type="NCBI Taxonomy" id="318829"/>
    <lineage>
        <taxon>Eukaryota</taxon>
        <taxon>Fungi</taxon>
        <taxon>Dikarya</taxon>
        <taxon>Ascomycota</taxon>
        <taxon>Pezizomycotina</taxon>
        <taxon>Sordariomycetes</taxon>
        <taxon>Sordariomycetidae</taxon>
        <taxon>Magnaporthales</taxon>
        <taxon>Pyriculariaceae</taxon>
        <taxon>Pyricularia</taxon>
    </lineage>
</organism>
<accession>A0A4P7NSZ6</accession>
<protein>
    <submittedName>
        <fullName evidence="1">Uncharacterized protein</fullName>
    </submittedName>
</protein>
<reference evidence="1 2" key="1">
    <citation type="journal article" date="2019" name="Mol. Biol. Evol.">
        <title>Blast fungal genomes show frequent chromosomal changes, gene gains and losses, and effector gene turnover.</title>
        <authorList>
            <person name="Gomez Luciano L.B."/>
            <person name="Jason Tsai I."/>
            <person name="Chuma I."/>
            <person name="Tosa Y."/>
            <person name="Chen Y.H."/>
            <person name="Li J.Y."/>
            <person name="Li M.Y."/>
            <person name="Jade Lu M.Y."/>
            <person name="Nakayashiki H."/>
            <person name="Li W.H."/>
        </authorList>
    </citation>
    <scope>NUCLEOTIDE SEQUENCE [LARGE SCALE GENOMIC DNA]</scope>
    <source>
        <strain evidence="1">MZ5-1-6</strain>
    </source>
</reference>